<keyword evidence="9" id="KW-1185">Reference proteome</keyword>
<accession>A0A9J6F7B0</accession>
<organism evidence="8 9">
    <name type="scientific">Haemaphysalis longicornis</name>
    <name type="common">Bush tick</name>
    <dbReference type="NCBI Taxonomy" id="44386"/>
    <lineage>
        <taxon>Eukaryota</taxon>
        <taxon>Metazoa</taxon>
        <taxon>Ecdysozoa</taxon>
        <taxon>Arthropoda</taxon>
        <taxon>Chelicerata</taxon>
        <taxon>Arachnida</taxon>
        <taxon>Acari</taxon>
        <taxon>Parasitiformes</taxon>
        <taxon>Ixodida</taxon>
        <taxon>Ixodoidea</taxon>
        <taxon>Ixodidae</taxon>
        <taxon>Haemaphysalinae</taxon>
        <taxon>Haemaphysalis</taxon>
    </lineage>
</organism>
<feature type="region of interest" description="Disordered" evidence="6">
    <location>
        <begin position="1"/>
        <end position="64"/>
    </location>
</feature>
<dbReference type="GO" id="GO:0003677">
    <property type="term" value="F:DNA binding"/>
    <property type="evidence" value="ECO:0007669"/>
    <property type="project" value="UniProtKB-UniRule"/>
</dbReference>
<feature type="compositionally biased region" description="Polar residues" evidence="6">
    <location>
        <begin position="476"/>
        <end position="490"/>
    </location>
</feature>
<evidence type="ECO:0000259" key="7">
    <source>
        <dbReference type="PROSITE" id="PS50950"/>
    </source>
</evidence>
<evidence type="ECO:0000256" key="3">
    <source>
        <dbReference type="ARBA" id="ARBA00022833"/>
    </source>
</evidence>
<dbReference type="SMART" id="SM00980">
    <property type="entry name" value="THAP"/>
    <property type="match status" value="1"/>
</dbReference>
<dbReference type="AlphaFoldDB" id="A0A9J6F7B0"/>
<dbReference type="Pfam" id="PF05485">
    <property type="entry name" value="THAP"/>
    <property type="match status" value="1"/>
</dbReference>
<dbReference type="Proteomes" id="UP000821853">
    <property type="component" value="Chromosome 1"/>
</dbReference>
<keyword evidence="3" id="KW-0862">Zinc</keyword>
<keyword evidence="4 5" id="KW-0238">DNA-binding</keyword>
<reference evidence="8 9" key="1">
    <citation type="journal article" date="2020" name="Cell">
        <title>Large-Scale Comparative Analyses of Tick Genomes Elucidate Their Genetic Diversity and Vector Capacities.</title>
        <authorList>
            <consortium name="Tick Genome and Microbiome Consortium (TIGMIC)"/>
            <person name="Jia N."/>
            <person name="Wang J."/>
            <person name="Shi W."/>
            <person name="Du L."/>
            <person name="Sun Y."/>
            <person name="Zhan W."/>
            <person name="Jiang J.F."/>
            <person name="Wang Q."/>
            <person name="Zhang B."/>
            <person name="Ji P."/>
            <person name="Bell-Sakyi L."/>
            <person name="Cui X.M."/>
            <person name="Yuan T.T."/>
            <person name="Jiang B.G."/>
            <person name="Yang W.F."/>
            <person name="Lam T.T."/>
            <person name="Chang Q.C."/>
            <person name="Ding S.J."/>
            <person name="Wang X.J."/>
            <person name="Zhu J.G."/>
            <person name="Ruan X.D."/>
            <person name="Zhao L."/>
            <person name="Wei J.T."/>
            <person name="Ye R.Z."/>
            <person name="Que T.C."/>
            <person name="Du C.H."/>
            <person name="Zhou Y.H."/>
            <person name="Cheng J.X."/>
            <person name="Dai P.F."/>
            <person name="Guo W.B."/>
            <person name="Han X.H."/>
            <person name="Huang E.J."/>
            <person name="Li L.F."/>
            <person name="Wei W."/>
            <person name="Gao Y.C."/>
            <person name="Liu J.Z."/>
            <person name="Shao H.Z."/>
            <person name="Wang X."/>
            <person name="Wang C.C."/>
            <person name="Yang T.C."/>
            <person name="Huo Q.B."/>
            <person name="Li W."/>
            <person name="Chen H.Y."/>
            <person name="Chen S.E."/>
            <person name="Zhou L.G."/>
            <person name="Ni X.B."/>
            <person name="Tian J.H."/>
            <person name="Sheng Y."/>
            <person name="Liu T."/>
            <person name="Pan Y.S."/>
            <person name="Xia L.Y."/>
            <person name="Li J."/>
            <person name="Zhao F."/>
            <person name="Cao W.C."/>
        </authorList>
    </citation>
    <scope>NUCLEOTIDE SEQUENCE [LARGE SCALE GENOMIC DNA]</scope>
    <source>
        <strain evidence="8">HaeL-2018</strain>
    </source>
</reference>
<evidence type="ECO:0000256" key="4">
    <source>
        <dbReference type="ARBA" id="ARBA00023125"/>
    </source>
</evidence>
<dbReference type="VEuPathDB" id="VectorBase:HLOH_049237"/>
<gene>
    <name evidence="8" type="ORF">HPB48_001499</name>
</gene>
<feature type="region of interest" description="Disordered" evidence="6">
    <location>
        <begin position="254"/>
        <end position="273"/>
    </location>
</feature>
<feature type="domain" description="THAP-type" evidence="7">
    <location>
        <begin position="82"/>
        <end position="168"/>
    </location>
</feature>
<protein>
    <recommendedName>
        <fullName evidence="7">THAP-type domain-containing protein</fullName>
    </recommendedName>
</protein>
<dbReference type="InterPro" id="IPR006612">
    <property type="entry name" value="THAP_Znf"/>
</dbReference>
<keyword evidence="1" id="KW-0479">Metal-binding</keyword>
<evidence type="ECO:0000313" key="8">
    <source>
        <dbReference type="EMBL" id="KAH9361622.1"/>
    </source>
</evidence>
<feature type="region of interest" description="Disordered" evidence="6">
    <location>
        <begin position="446"/>
        <end position="490"/>
    </location>
</feature>
<sequence length="530" mass="57472">MHAEEDLTAALPGPQGGPSSQSQECTGMKSPAEGAMRKMGLPAESHSRTFARKHRPPHQHRHLRDACPSGFIRLPSLKTSSGPAKGCCVLSCPSNESNMTDGLWLFPVPSQQTEPMHHAAWTKRIPIDLERSKPDSPYVCFHHFRSFDFVYRDGHPIGIRDDVMPSVSASEVQLGDLLPKSQGSDAFNLQCVALVKKARAAYYKSKRAEASARRATSATGGSKRVVPPGSSVPSEKEHHENSCRHAVIKKEPSKLDMPSGSFVPPENEHHENSCNHPVIEKEPSELDMPSGSFVPLENEHPKNNSGHLVVKKEPSQLEMPSGSFVPSEKEHHGNSCRHPVIKKEPSKLGMPSGSFVPPENEHHKNSYRHPVVKKEPGQLEMPTGLFMPSENEHHKNRHLVVKKEASQSETPAGESSASSLCASGKTGDGGQAVPFGCCVGAVNESHRRGPGHQSLQEPDSAPVGTLSTPAEGAESMGSTSKGSTEPSEQEQAVLFHPSMGNYVIEKKVLGEEGSNLDDAPIFFKISWAPQ</sequence>
<feature type="compositionally biased region" description="Low complexity" evidence="6">
    <location>
        <begin position="213"/>
        <end position="222"/>
    </location>
</feature>
<feature type="compositionally biased region" description="Basic and acidic residues" evidence="6">
    <location>
        <begin position="234"/>
        <end position="243"/>
    </location>
</feature>
<dbReference type="GO" id="GO:0008270">
    <property type="term" value="F:zinc ion binding"/>
    <property type="evidence" value="ECO:0007669"/>
    <property type="project" value="UniProtKB-KW"/>
</dbReference>
<feature type="compositionally biased region" description="Polar residues" evidence="6">
    <location>
        <begin position="407"/>
        <end position="421"/>
    </location>
</feature>
<evidence type="ECO:0000313" key="9">
    <source>
        <dbReference type="Proteomes" id="UP000821853"/>
    </source>
</evidence>
<evidence type="ECO:0000256" key="2">
    <source>
        <dbReference type="ARBA" id="ARBA00022771"/>
    </source>
</evidence>
<evidence type="ECO:0000256" key="6">
    <source>
        <dbReference type="SAM" id="MobiDB-lite"/>
    </source>
</evidence>
<dbReference type="EMBL" id="JABSTR010000001">
    <property type="protein sequence ID" value="KAH9361622.1"/>
    <property type="molecule type" value="Genomic_DNA"/>
</dbReference>
<keyword evidence="2 5" id="KW-0863">Zinc-finger</keyword>
<evidence type="ECO:0000256" key="1">
    <source>
        <dbReference type="ARBA" id="ARBA00022723"/>
    </source>
</evidence>
<evidence type="ECO:0000256" key="5">
    <source>
        <dbReference type="PROSITE-ProRule" id="PRU00309"/>
    </source>
</evidence>
<feature type="region of interest" description="Disordered" evidence="6">
    <location>
        <begin position="403"/>
        <end position="426"/>
    </location>
</feature>
<dbReference type="SUPFAM" id="SSF57716">
    <property type="entry name" value="Glucocorticoid receptor-like (DNA-binding domain)"/>
    <property type="match status" value="1"/>
</dbReference>
<feature type="region of interest" description="Disordered" evidence="6">
    <location>
        <begin position="207"/>
        <end position="243"/>
    </location>
</feature>
<feature type="compositionally biased region" description="Basic residues" evidence="6">
    <location>
        <begin position="49"/>
        <end position="63"/>
    </location>
</feature>
<dbReference type="PROSITE" id="PS50950">
    <property type="entry name" value="ZF_THAP"/>
    <property type="match status" value="1"/>
</dbReference>
<proteinExistence type="predicted"/>
<comment type="caution">
    <text evidence="8">The sequence shown here is derived from an EMBL/GenBank/DDBJ whole genome shotgun (WGS) entry which is preliminary data.</text>
</comment>
<name>A0A9J6F7B0_HAELO</name>
<feature type="region of interest" description="Disordered" evidence="6">
    <location>
        <begin position="318"/>
        <end position="349"/>
    </location>
</feature>